<organism evidence="2 3">
    <name type="scientific">Citrobacter phage CVT22</name>
    <dbReference type="NCBI Taxonomy" id="1622234"/>
    <lineage>
        <taxon>Viruses</taxon>
        <taxon>Duplodnaviria</taxon>
        <taxon>Heunggongvirae</taxon>
        <taxon>Uroviricota</taxon>
        <taxon>Caudoviricetes</taxon>
        <taxon>Zobellviridae</taxon>
        <taxon>Citrovirus</taxon>
        <taxon>Citrovirus coptotermitis</taxon>
    </lineage>
</organism>
<protein>
    <submittedName>
        <fullName evidence="2">AAT_I superfamily protein</fullName>
    </submittedName>
</protein>
<dbReference type="InterPro" id="IPR044038">
    <property type="entry name" value="dATP/dGTP_diPOhydrolase_N"/>
</dbReference>
<dbReference type="Proteomes" id="UP000202282">
    <property type="component" value="Segment"/>
</dbReference>
<evidence type="ECO:0000259" key="1">
    <source>
        <dbReference type="Pfam" id="PF18909"/>
    </source>
</evidence>
<proteinExistence type="predicted"/>
<evidence type="ECO:0000313" key="3">
    <source>
        <dbReference type="Proteomes" id="UP000202282"/>
    </source>
</evidence>
<name>A0A0R5ZWN4_9CAUD</name>
<keyword evidence="3" id="KW-1185">Reference proteome</keyword>
<dbReference type="GeneID" id="26040357"/>
<sequence length="103" mass="11791">MDAWSKAIYGVKHDQDKPHMNLLFQEVPNALVEVAKALRMGEIKYGRENWKKVDNLEDRYLAALLRHLIAIHQGEEKDQESGLNHLAHVAVNALFLLDYKAGK</sequence>
<dbReference type="EMBL" id="KP774835">
    <property type="protein sequence ID" value="AJT60735.1"/>
    <property type="molecule type" value="Genomic_DNA"/>
</dbReference>
<evidence type="ECO:0000313" key="2">
    <source>
        <dbReference type="EMBL" id="AJT60735.1"/>
    </source>
</evidence>
<dbReference type="RefSeq" id="YP_009168414.1">
    <property type="nucleotide sequence ID" value="NC_027988.2"/>
</dbReference>
<accession>A0A0R5ZWN4</accession>
<dbReference type="OrthoDB" id="10560at10239"/>
<dbReference type="KEGG" id="vg:26040357"/>
<feature type="domain" description="dATP/dGTP diphosphohydrolase N-terminal" evidence="1">
    <location>
        <begin position="10"/>
        <end position="100"/>
    </location>
</feature>
<dbReference type="Pfam" id="PF18909">
    <property type="entry name" value="dGTP_diPhyd_N"/>
    <property type="match status" value="1"/>
</dbReference>
<reference evidence="2 3" key="1">
    <citation type="journal article" date="2015" name="Genome Announc.">
        <title>Complete Genome Sequence of Citrobacter Phage CVT22 Isolated from the Gut of the Formosan Subterranean Termite, Coptotermes formosanus Shiraki.</title>
        <authorList>
            <person name="Tikhe C.V."/>
            <person name="Martin T.M."/>
            <person name="Gissendanner C.R."/>
            <person name="Husseneder C."/>
        </authorList>
    </citation>
    <scope>NUCLEOTIDE SEQUENCE [LARGE SCALE GENOMIC DNA]</scope>
</reference>